<keyword evidence="5 6" id="KW-0472">Membrane</keyword>
<comment type="similarity">
    <text evidence="2">Belongs to the GtrA family.</text>
</comment>
<dbReference type="InterPro" id="IPR007267">
    <property type="entry name" value="GtrA_DPMS_TM"/>
</dbReference>
<dbReference type="Proteomes" id="UP001316384">
    <property type="component" value="Chromosome"/>
</dbReference>
<dbReference type="PANTHER" id="PTHR38459">
    <property type="entry name" value="PROPHAGE BACTOPRENOL-LINKED GLUCOSE TRANSLOCASE HOMOLOG"/>
    <property type="match status" value="1"/>
</dbReference>
<name>A0ABY5KJ78_9CELL</name>
<comment type="subcellular location">
    <subcellularLocation>
        <location evidence="1">Membrane</location>
        <topology evidence="1">Multi-pass membrane protein</topology>
    </subcellularLocation>
</comment>
<organism evidence="8 9">
    <name type="scientific">Cellulomonas xiejunii</name>
    <dbReference type="NCBI Taxonomy" id="2968083"/>
    <lineage>
        <taxon>Bacteria</taxon>
        <taxon>Bacillati</taxon>
        <taxon>Actinomycetota</taxon>
        <taxon>Actinomycetes</taxon>
        <taxon>Micrococcales</taxon>
        <taxon>Cellulomonadaceae</taxon>
        <taxon>Cellulomonas</taxon>
    </lineage>
</organism>
<evidence type="ECO:0000313" key="8">
    <source>
        <dbReference type="EMBL" id="UUI70532.1"/>
    </source>
</evidence>
<dbReference type="PANTHER" id="PTHR38459:SF1">
    <property type="entry name" value="PROPHAGE BACTOPRENOL-LINKED GLUCOSE TRANSLOCASE HOMOLOG"/>
    <property type="match status" value="1"/>
</dbReference>
<evidence type="ECO:0000256" key="3">
    <source>
        <dbReference type="ARBA" id="ARBA00022692"/>
    </source>
</evidence>
<evidence type="ECO:0000256" key="4">
    <source>
        <dbReference type="ARBA" id="ARBA00022989"/>
    </source>
</evidence>
<dbReference type="EMBL" id="CP101987">
    <property type="protein sequence ID" value="UUI70532.1"/>
    <property type="molecule type" value="Genomic_DNA"/>
</dbReference>
<protein>
    <submittedName>
        <fullName evidence="8">GtrA family protein</fullName>
    </submittedName>
</protein>
<feature type="domain" description="GtrA/DPMS transmembrane" evidence="7">
    <location>
        <begin position="37"/>
        <end position="153"/>
    </location>
</feature>
<evidence type="ECO:0000313" key="9">
    <source>
        <dbReference type="Proteomes" id="UP001316384"/>
    </source>
</evidence>
<reference evidence="8 9" key="1">
    <citation type="submission" date="2022-07" db="EMBL/GenBank/DDBJ databases">
        <title>Novel species in genus cellulomonas.</title>
        <authorList>
            <person name="Ye L."/>
        </authorList>
    </citation>
    <scope>NUCLEOTIDE SEQUENCE [LARGE SCALE GENOMIC DNA]</scope>
    <source>
        <strain evidence="9">zg-B89</strain>
    </source>
</reference>
<evidence type="ECO:0000256" key="6">
    <source>
        <dbReference type="SAM" id="Phobius"/>
    </source>
</evidence>
<proteinExistence type="inferred from homology"/>
<keyword evidence="3 6" id="KW-0812">Transmembrane</keyword>
<feature type="transmembrane region" description="Helical" evidence="6">
    <location>
        <begin position="127"/>
        <end position="147"/>
    </location>
</feature>
<feature type="transmembrane region" description="Helical" evidence="6">
    <location>
        <begin position="63"/>
        <end position="83"/>
    </location>
</feature>
<keyword evidence="9" id="KW-1185">Reference proteome</keyword>
<gene>
    <name evidence="8" type="ORF">NP048_12030</name>
</gene>
<evidence type="ECO:0000256" key="2">
    <source>
        <dbReference type="ARBA" id="ARBA00009399"/>
    </source>
</evidence>
<feature type="transmembrane region" description="Helical" evidence="6">
    <location>
        <begin position="104"/>
        <end position="121"/>
    </location>
</feature>
<evidence type="ECO:0000256" key="5">
    <source>
        <dbReference type="ARBA" id="ARBA00023136"/>
    </source>
</evidence>
<sequence length="165" mass="18230">MTGAPLAMEPAQDRTAAGARGRVVDRVRPLLTPQFVRFVLVGGVNTLFGFGLFALLQATLGQVWHYLLVTVVSHVFAVLEAFLMQRYVVFKVRDRFLGDLWRFSGVYVVVLVANLVVLPLLHDVVGLSLLVAQGLFMALSAVCTFTVHRLFTFRRPGARDVSAVE</sequence>
<keyword evidence="4 6" id="KW-1133">Transmembrane helix</keyword>
<evidence type="ECO:0000259" key="7">
    <source>
        <dbReference type="Pfam" id="PF04138"/>
    </source>
</evidence>
<feature type="transmembrane region" description="Helical" evidence="6">
    <location>
        <begin position="35"/>
        <end position="57"/>
    </location>
</feature>
<dbReference type="Pfam" id="PF04138">
    <property type="entry name" value="GtrA_DPMS_TM"/>
    <property type="match status" value="1"/>
</dbReference>
<accession>A0ABY5KJ78</accession>
<dbReference type="RefSeq" id="WP_227575835.1">
    <property type="nucleotide sequence ID" value="NZ_CP101987.1"/>
</dbReference>
<evidence type="ECO:0000256" key="1">
    <source>
        <dbReference type="ARBA" id="ARBA00004141"/>
    </source>
</evidence>
<dbReference type="InterPro" id="IPR051401">
    <property type="entry name" value="GtrA_CellWall_Glycosyl"/>
</dbReference>